<evidence type="ECO:0000256" key="1">
    <source>
        <dbReference type="ARBA" id="ARBA00022737"/>
    </source>
</evidence>
<dbReference type="PANTHER" id="PTHR47939:SF13">
    <property type="entry name" value="OS03G0201400 PROTEIN"/>
    <property type="match status" value="1"/>
</dbReference>
<dbReference type="EMBL" id="CAUYUJ010002521">
    <property type="protein sequence ID" value="CAK0801152.1"/>
    <property type="molecule type" value="Genomic_DNA"/>
</dbReference>
<evidence type="ECO:0000313" key="5">
    <source>
        <dbReference type="Proteomes" id="UP001189429"/>
    </source>
</evidence>
<feature type="repeat" description="PPR" evidence="2">
    <location>
        <begin position="40"/>
        <end position="74"/>
    </location>
</feature>
<dbReference type="NCBIfam" id="TIGR00756">
    <property type="entry name" value="PPR"/>
    <property type="match status" value="2"/>
</dbReference>
<dbReference type="InterPro" id="IPR033443">
    <property type="entry name" value="PROP1-like_PPR_dom"/>
</dbReference>
<proteinExistence type="predicted"/>
<name>A0ABN9Q5X0_9DINO</name>
<evidence type="ECO:0000259" key="3">
    <source>
        <dbReference type="Pfam" id="PF17177"/>
    </source>
</evidence>
<dbReference type="InterPro" id="IPR002885">
    <property type="entry name" value="PPR_rpt"/>
</dbReference>
<feature type="repeat" description="PPR" evidence="2">
    <location>
        <begin position="75"/>
        <end position="109"/>
    </location>
</feature>
<feature type="domain" description="PROP1-like PPR" evidence="3">
    <location>
        <begin position="22"/>
        <end position="141"/>
    </location>
</feature>
<evidence type="ECO:0000256" key="2">
    <source>
        <dbReference type="PROSITE-ProRule" id="PRU00708"/>
    </source>
</evidence>
<feature type="repeat" description="PPR" evidence="2">
    <location>
        <begin position="181"/>
        <end position="215"/>
    </location>
</feature>
<comment type="caution">
    <text evidence="4">The sequence shown here is derived from an EMBL/GenBank/DDBJ whole genome shotgun (WGS) entry which is preliminary data.</text>
</comment>
<dbReference type="InterPro" id="IPR011990">
    <property type="entry name" value="TPR-like_helical_dom_sf"/>
</dbReference>
<dbReference type="Proteomes" id="UP001189429">
    <property type="component" value="Unassembled WGS sequence"/>
</dbReference>
<keyword evidence="5" id="KW-1185">Reference proteome</keyword>
<evidence type="ECO:0000313" key="4">
    <source>
        <dbReference type="EMBL" id="CAK0801152.1"/>
    </source>
</evidence>
<feature type="non-terminal residue" evidence="4">
    <location>
        <position position="343"/>
    </location>
</feature>
<dbReference type="Pfam" id="PF13041">
    <property type="entry name" value="PPR_2"/>
    <property type="match status" value="1"/>
</dbReference>
<dbReference type="Pfam" id="PF17177">
    <property type="entry name" value="PPR_long"/>
    <property type="match status" value="1"/>
</dbReference>
<keyword evidence="1" id="KW-0677">Repeat</keyword>
<reference evidence="4" key="1">
    <citation type="submission" date="2023-10" db="EMBL/GenBank/DDBJ databases">
        <authorList>
            <person name="Chen Y."/>
            <person name="Shah S."/>
            <person name="Dougan E. K."/>
            <person name="Thang M."/>
            <person name="Chan C."/>
        </authorList>
    </citation>
    <scope>NUCLEOTIDE SEQUENCE [LARGE SCALE GENOMIC DNA]</scope>
</reference>
<dbReference type="PANTHER" id="PTHR47939">
    <property type="entry name" value="MEMBRANE-ASSOCIATED SALT-INDUCIBLE PROTEIN-LIKE"/>
    <property type="match status" value="1"/>
</dbReference>
<accession>A0ABN9Q5X0</accession>
<dbReference type="Gene3D" id="1.25.40.10">
    <property type="entry name" value="Tetratricopeptide repeat domain"/>
    <property type="match status" value="3"/>
</dbReference>
<organism evidence="4 5">
    <name type="scientific">Prorocentrum cordatum</name>
    <dbReference type="NCBI Taxonomy" id="2364126"/>
    <lineage>
        <taxon>Eukaryota</taxon>
        <taxon>Sar</taxon>
        <taxon>Alveolata</taxon>
        <taxon>Dinophyceae</taxon>
        <taxon>Prorocentrales</taxon>
        <taxon>Prorocentraceae</taxon>
        <taxon>Prorocentrum</taxon>
    </lineage>
</organism>
<sequence>EARALDDPRLAELRGLAQQGLVDQAEDVLYEMLDVGQEPRAAHYSAVIDACASAADYERAERWLFRMQALEVQPDISTFNALLKVAAEAKDASGAGQIIEDIEAAGLEPTLESFNMVLRAVRGTGDAFSVEPWLERIYACGMRPDASCLKSVVATFADNGLMDKVEEWLAIMHQAFPGTLDADVFNMAMRAYASQDRVRQAERVFEYMEGMGVQPNAESYAILTGDGAAYRDPSAVEQWSQRLLDAGVEIDQQSYVAVIGAWAGAGDASKVDEWFMRMVGERKHNADALALVVDTLMLVGGEENEETALEWVSQFRDAGMPLSPAVYAAMVSGDVYSGDFEQV</sequence>
<gene>
    <name evidence="4" type="ORF">PCOR1329_LOCUS9112</name>
</gene>
<dbReference type="InterPro" id="IPR050667">
    <property type="entry name" value="PPR-containing_protein"/>
</dbReference>
<protein>
    <recommendedName>
        <fullName evidence="3">PROP1-like PPR domain-containing protein</fullName>
    </recommendedName>
</protein>
<feature type="non-terminal residue" evidence="4">
    <location>
        <position position="1"/>
    </location>
</feature>
<dbReference type="PROSITE" id="PS51375">
    <property type="entry name" value="PPR"/>
    <property type="match status" value="3"/>
</dbReference>